<dbReference type="Pfam" id="PF03873">
    <property type="entry name" value="RseA_C"/>
    <property type="match status" value="1"/>
</dbReference>
<proteinExistence type="inferred from homology"/>
<comment type="subcellular location">
    <subcellularLocation>
        <location evidence="7">Cell inner membrane</location>
    </subcellularLocation>
    <subcellularLocation>
        <location evidence="1">Cell membrane</location>
        <topology evidence="1">Single-pass membrane protein</topology>
    </subcellularLocation>
</comment>
<dbReference type="InterPro" id="IPR026279">
    <property type="entry name" value="RseA"/>
</dbReference>
<evidence type="ECO:0000313" key="10">
    <source>
        <dbReference type="EMBL" id="ART81145.1"/>
    </source>
</evidence>
<dbReference type="Pfam" id="PF03872">
    <property type="entry name" value="RseA_N"/>
    <property type="match status" value="1"/>
</dbReference>
<dbReference type="PANTHER" id="PTHR38104:SF1">
    <property type="entry name" value="ANTI-SIGMA-E FACTOR RSEA"/>
    <property type="match status" value="1"/>
</dbReference>
<dbReference type="CDD" id="cd16328">
    <property type="entry name" value="RseA_N"/>
    <property type="match status" value="1"/>
</dbReference>
<dbReference type="OrthoDB" id="6194196at2"/>
<evidence type="ECO:0000256" key="1">
    <source>
        <dbReference type="ARBA" id="ARBA00004162"/>
    </source>
</evidence>
<sequence length="194" mass="21265">MAHLANNKEQISALVDGELQDKVLLELLSDEPEMAGTFARYHLYGDALRSDLATHLHQDMSDNVMAALADDAPFSGVHTTANLEPANQSAPSTNSNVVRARFGKLAPMLRYAGQFAIAASVSAALIVGVQQYSQQDLQSPVLNTVPLNGGATPVSLNYKNSSLQPTQEQAQLEQQRRIHELLMDHELQQRLRQH</sequence>
<keyword evidence="4" id="KW-0812">Transmembrane</keyword>
<evidence type="ECO:0000259" key="9">
    <source>
        <dbReference type="Pfam" id="PF03873"/>
    </source>
</evidence>
<name>A0A1Y0D217_9GAMM</name>
<evidence type="ECO:0000256" key="4">
    <source>
        <dbReference type="ARBA" id="ARBA00022692"/>
    </source>
</evidence>
<dbReference type="KEGG" id="ocm:CBP12_07990"/>
<protein>
    <recommendedName>
        <fullName evidence="7">Anti-sigma-E factor RseA</fullName>
    </recommendedName>
    <alternativeName>
        <fullName evidence="7">Regulator of SigE</fullName>
    </alternativeName>
    <alternativeName>
        <fullName evidence="7">Sigma-E anti-sigma factor RseA</fullName>
    </alternativeName>
    <alternativeName>
        <fullName evidence="7">Sigma-E factor negative regulatory protein</fullName>
    </alternativeName>
</protein>
<evidence type="ECO:0000259" key="8">
    <source>
        <dbReference type="Pfam" id="PF03872"/>
    </source>
</evidence>
<dbReference type="Proteomes" id="UP000243793">
    <property type="component" value="Chromosome"/>
</dbReference>
<dbReference type="GO" id="GO:0016989">
    <property type="term" value="F:sigma factor antagonist activity"/>
    <property type="evidence" value="ECO:0007669"/>
    <property type="project" value="InterPro"/>
</dbReference>
<evidence type="ECO:0000313" key="11">
    <source>
        <dbReference type="Proteomes" id="UP000243793"/>
    </source>
</evidence>
<dbReference type="AlphaFoldDB" id="A0A1Y0D217"/>
<feature type="domain" description="Anti sigma-E protein RseA C-terminal" evidence="9">
    <location>
        <begin position="138"/>
        <end position="191"/>
    </location>
</feature>
<evidence type="ECO:0000256" key="2">
    <source>
        <dbReference type="ARBA" id="ARBA00005837"/>
    </source>
</evidence>
<keyword evidence="6 7" id="KW-0472">Membrane</keyword>
<reference evidence="11" key="1">
    <citation type="submission" date="2017-05" db="EMBL/GenBank/DDBJ databases">
        <authorList>
            <person name="Sung H."/>
        </authorList>
    </citation>
    <scope>NUCLEOTIDE SEQUENCE [LARGE SCALE GENOMIC DNA]</scope>
    <source>
        <strain evidence="11">AMac2203</strain>
    </source>
</reference>
<comment type="similarity">
    <text evidence="2 7">Belongs to the RseA family.</text>
</comment>
<dbReference type="InterPro" id="IPR005573">
    <property type="entry name" value="Anti-sigma_E_RseA_C"/>
</dbReference>
<keyword evidence="3 7" id="KW-1003">Cell membrane</keyword>
<keyword evidence="5" id="KW-1133">Transmembrane helix</keyword>
<evidence type="ECO:0000256" key="7">
    <source>
        <dbReference type="PIRNR" id="PIRNR016938"/>
    </source>
</evidence>
<dbReference type="InterPro" id="IPR036147">
    <property type="entry name" value="Anti-sigma_E_RseA_N_sf"/>
</dbReference>
<dbReference type="InterPro" id="IPR052383">
    <property type="entry name" value="Anti-sigma-E_RseA-like"/>
</dbReference>
<gene>
    <name evidence="10" type="ORF">CBP12_07990</name>
</gene>
<comment type="function">
    <text evidence="7">An anti-sigma factor for extracytoplasmic function (ECF) sigma factor sigma-E (RpoE). ECF sigma factors are held in an inactive form by an anti-sigma factor until released by regulated intramembrane proteolysis (RIP). RIP occurs when an extracytoplasmic signal triggers a concerted proteolytic cascade to transmit information and elicit cellular responses. The membrane-spanning regulatory substrate protein is first cut periplasmically (site-1 protease, S1P, DegS), then within the membrane itself (site-2 protease, S2P, RseP), while cytoplasmic proteases finish degrading the anti-sigma factor, liberating sigma-E.</text>
</comment>
<organism evidence="10 11">
    <name type="scientific">Oceanisphaera avium</name>
    <dbReference type="NCBI Taxonomy" id="1903694"/>
    <lineage>
        <taxon>Bacteria</taxon>
        <taxon>Pseudomonadati</taxon>
        <taxon>Pseudomonadota</taxon>
        <taxon>Gammaproteobacteria</taxon>
        <taxon>Aeromonadales</taxon>
        <taxon>Aeromonadaceae</taxon>
        <taxon>Oceanisphaera</taxon>
    </lineage>
</organism>
<dbReference type="SUPFAM" id="SSF89069">
    <property type="entry name" value="N-terminal, cytoplasmic domain of anti-sigmaE factor RseA"/>
    <property type="match status" value="1"/>
</dbReference>
<dbReference type="InterPro" id="IPR005572">
    <property type="entry name" value="Anti-sigma_E_RseA_N"/>
</dbReference>
<dbReference type="PANTHER" id="PTHR38104">
    <property type="match status" value="1"/>
</dbReference>
<evidence type="ECO:0000256" key="6">
    <source>
        <dbReference type="ARBA" id="ARBA00023136"/>
    </source>
</evidence>
<keyword evidence="7" id="KW-0997">Cell inner membrane</keyword>
<dbReference type="Gene3D" id="1.10.10.880">
    <property type="entry name" value="Anti sigma-E protein RseA, N-terminal domain"/>
    <property type="match status" value="1"/>
</dbReference>
<dbReference type="PIRSF" id="PIRSF016938">
    <property type="entry name" value="RseA"/>
    <property type="match status" value="1"/>
</dbReference>
<comment type="subunit">
    <text evidence="7">Interacts 1:1 with ECF RNA polymerase sigma-E (RpoE); this inhibits the interaction of sigma-E with the RNA polymerase catalytic core and leads to a decreased expression of sigma-E-regulated genes. Interacts with RseB.</text>
</comment>
<evidence type="ECO:0000256" key="3">
    <source>
        <dbReference type="ARBA" id="ARBA00022475"/>
    </source>
</evidence>
<keyword evidence="11" id="KW-1185">Reference proteome</keyword>
<accession>A0A1Y0D217</accession>
<evidence type="ECO:0000256" key="5">
    <source>
        <dbReference type="ARBA" id="ARBA00022989"/>
    </source>
</evidence>
<dbReference type="EMBL" id="CP021376">
    <property type="protein sequence ID" value="ART81145.1"/>
    <property type="molecule type" value="Genomic_DNA"/>
</dbReference>
<dbReference type="GO" id="GO:0005886">
    <property type="term" value="C:plasma membrane"/>
    <property type="evidence" value="ECO:0007669"/>
    <property type="project" value="UniProtKB-SubCell"/>
</dbReference>
<feature type="domain" description="Anti sigma-E protein RseA N-terminal" evidence="8">
    <location>
        <begin position="8"/>
        <end position="94"/>
    </location>
</feature>